<dbReference type="PANTHER" id="PTHR34153">
    <property type="entry name" value="SI:CH211-262H13.3-RELATED-RELATED"/>
    <property type="match status" value="1"/>
</dbReference>
<gene>
    <name evidence="1" type="ORF">QE152_g13589</name>
</gene>
<name>A0AAW1LDA5_POPJA</name>
<organism evidence="1 2">
    <name type="scientific">Popillia japonica</name>
    <name type="common">Japanese beetle</name>
    <dbReference type="NCBI Taxonomy" id="7064"/>
    <lineage>
        <taxon>Eukaryota</taxon>
        <taxon>Metazoa</taxon>
        <taxon>Ecdysozoa</taxon>
        <taxon>Arthropoda</taxon>
        <taxon>Hexapoda</taxon>
        <taxon>Insecta</taxon>
        <taxon>Pterygota</taxon>
        <taxon>Neoptera</taxon>
        <taxon>Endopterygota</taxon>
        <taxon>Coleoptera</taxon>
        <taxon>Polyphaga</taxon>
        <taxon>Scarabaeiformia</taxon>
        <taxon>Scarabaeidae</taxon>
        <taxon>Rutelinae</taxon>
        <taxon>Popillia</taxon>
    </lineage>
</organism>
<dbReference type="PANTHER" id="PTHR34153:SF2">
    <property type="entry name" value="SI:CH211-262H13.3-RELATED"/>
    <property type="match status" value="1"/>
</dbReference>
<evidence type="ECO:0000313" key="1">
    <source>
        <dbReference type="EMBL" id="KAK9731521.1"/>
    </source>
</evidence>
<dbReference type="AlphaFoldDB" id="A0AAW1LDA5"/>
<protein>
    <recommendedName>
        <fullName evidence="3">DUF4806 domain-containing protein</fullName>
    </recommendedName>
</protein>
<keyword evidence="2" id="KW-1185">Reference proteome</keyword>
<comment type="caution">
    <text evidence="1">The sequence shown here is derived from an EMBL/GenBank/DDBJ whole genome shotgun (WGS) entry which is preliminary data.</text>
</comment>
<evidence type="ECO:0000313" key="2">
    <source>
        <dbReference type="Proteomes" id="UP001458880"/>
    </source>
</evidence>
<sequence length="239" mass="27058">MISLMVFIPQHAEIVCELVMGFGMITSAAVSTRRHSELVTTHSKSVMSMPVLGKEELIQLLERNSSPQQSTTSEGVAGAIEREAAADNTTQKILLYVKSIHQRLQKLENSKSSEQLPFDEIEKYLPVTDVESLRLFDEKLADKEFSTLFRGYLSTVGGRNFRDCICRMLKRIMSNGLGVQCSWLGYRNNIRISDRPFIKIVKEVILRAYHVSESDIDSVASEWLRLSKLRLSREKSSAV</sequence>
<proteinExistence type="predicted"/>
<dbReference type="EMBL" id="JASPKY010000131">
    <property type="protein sequence ID" value="KAK9731521.1"/>
    <property type="molecule type" value="Genomic_DNA"/>
</dbReference>
<evidence type="ECO:0008006" key="3">
    <source>
        <dbReference type="Google" id="ProtNLM"/>
    </source>
</evidence>
<accession>A0AAW1LDA5</accession>
<dbReference type="Proteomes" id="UP001458880">
    <property type="component" value="Unassembled WGS sequence"/>
</dbReference>
<reference evidence="1 2" key="1">
    <citation type="journal article" date="2024" name="BMC Genomics">
        <title>De novo assembly and annotation of Popillia japonica's genome with initial clues to its potential as an invasive pest.</title>
        <authorList>
            <person name="Cucini C."/>
            <person name="Boschi S."/>
            <person name="Funari R."/>
            <person name="Cardaioli E."/>
            <person name="Iannotti N."/>
            <person name="Marturano G."/>
            <person name="Paoli F."/>
            <person name="Bruttini M."/>
            <person name="Carapelli A."/>
            <person name="Frati F."/>
            <person name="Nardi F."/>
        </authorList>
    </citation>
    <scope>NUCLEOTIDE SEQUENCE [LARGE SCALE GENOMIC DNA]</scope>
    <source>
        <strain evidence="1">DMR45628</strain>
    </source>
</reference>